<evidence type="ECO:0000313" key="1">
    <source>
        <dbReference type="EMBL" id="BAU99222.1"/>
    </source>
</evidence>
<organism evidence="1 2">
    <name type="scientific">Aurantimicrobium minutum</name>
    <dbReference type="NCBI Taxonomy" id="708131"/>
    <lineage>
        <taxon>Bacteria</taxon>
        <taxon>Bacillati</taxon>
        <taxon>Actinomycetota</taxon>
        <taxon>Actinomycetes</taxon>
        <taxon>Micrococcales</taxon>
        <taxon>Microbacteriaceae</taxon>
        <taxon>Aurantimicrobium</taxon>
    </lineage>
</organism>
<dbReference type="KEGG" id="amin:AUMI_16800"/>
<reference evidence="1 2" key="1">
    <citation type="journal article" date="2016" name="Genome Announc.">
        <title>Complete Genome Sequence of Aurantimicrobium minutum Type Strain KNCT, a Planktonic Ultramicrobacterium Isolated from River Water.</title>
        <authorList>
            <person name="Nakai R."/>
            <person name="Fujisawa T."/>
            <person name="Nakamura Y."/>
            <person name="Nishide H."/>
            <person name="Uchiyama I."/>
            <person name="Baba T."/>
            <person name="Toyoda A."/>
            <person name="Fujiyama A."/>
            <person name="Naganuma T."/>
            <person name="Niki H."/>
        </authorList>
    </citation>
    <scope>NUCLEOTIDE SEQUENCE [LARGE SCALE GENOMIC DNA]</scope>
    <source>
        <strain evidence="1 2">KNC</strain>
    </source>
</reference>
<dbReference type="AlphaFoldDB" id="A0A173LWI8"/>
<dbReference type="InterPro" id="IPR038084">
    <property type="entry name" value="PduO/GlcC-like_sf"/>
</dbReference>
<dbReference type="EMBL" id="AP017457">
    <property type="protein sequence ID" value="BAU99222.1"/>
    <property type="molecule type" value="Genomic_DNA"/>
</dbReference>
<protein>
    <submittedName>
        <fullName evidence="1">Uncharacterized protein</fullName>
    </submittedName>
</protein>
<dbReference type="Gene3D" id="3.30.450.150">
    <property type="entry name" value="Haem-degrading domain"/>
    <property type="match status" value="1"/>
</dbReference>
<dbReference type="GeneID" id="80451870"/>
<sequence>MVEQPPLIADVTELEEQFAQLQFTSLTHEDALALGMDLAARAEERNWPMAVSVYLGDQHVFRYACPGTSSENDEWLERKRRTVYKFHEPTFLIGQRFAAKGKDFYVETGLPNPDYVPYGGGFPLIVNGEFVGAILSSGVPHQDDHAIIVETLRAALEN</sequence>
<dbReference type="SUPFAM" id="SSF143744">
    <property type="entry name" value="GlcG-like"/>
    <property type="match status" value="1"/>
</dbReference>
<name>A0A173LWI8_9MICO</name>
<gene>
    <name evidence="1" type="ORF">AUMI_16800</name>
</gene>
<dbReference type="InterPro" id="IPR005624">
    <property type="entry name" value="PduO/GlcC-like"/>
</dbReference>
<dbReference type="OrthoDB" id="9815315at2"/>
<dbReference type="Proteomes" id="UP000243847">
    <property type="component" value="Chromosome sequence1"/>
</dbReference>
<dbReference type="RefSeq" id="WP_096381366.1">
    <property type="nucleotide sequence ID" value="NZ_AP017457.1"/>
</dbReference>
<accession>A0A173LWI8</accession>
<dbReference type="PANTHER" id="PTHR28255">
    <property type="match status" value="1"/>
</dbReference>
<proteinExistence type="predicted"/>
<evidence type="ECO:0000313" key="2">
    <source>
        <dbReference type="Proteomes" id="UP000243847"/>
    </source>
</evidence>
<dbReference type="Pfam" id="PF03928">
    <property type="entry name" value="HbpS-like"/>
    <property type="match status" value="1"/>
</dbReference>
<dbReference type="InterPro" id="IPR010371">
    <property type="entry name" value="YBR137W-like"/>
</dbReference>
<dbReference type="PANTHER" id="PTHR28255:SF1">
    <property type="entry name" value="UPF0303 PROTEIN YBR137W"/>
    <property type="match status" value="1"/>
</dbReference>